<name>A0A4Y2JFE9_ARAVE</name>
<feature type="region of interest" description="Disordered" evidence="1">
    <location>
        <begin position="1"/>
        <end position="30"/>
    </location>
</feature>
<feature type="compositionally biased region" description="Basic and acidic residues" evidence="1">
    <location>
        <begin position="1"/>
        <end position="11"/>
    </location>
</feature>
<accession>A0A4Y2JFE9</accession>
<comment type="caution">
    <text evidence="2">The sequence shown here is derived from an EMBL/GenBank/DDBJ whole genome shotgun (WGS) entry which is preliminary data.</text>
</comment>
<evidence type="ECO:0000313" key="2">
    <source>
        <dbReference type="EMBL" id="GBM88002.1"/>
    </source>
</evidence>
<organism evidence="2 3">
    <name type="scientific">Araneus ventricosus</name>
    <name type="common">Orbweaver spider</name>
    <name type="synonym">Epeira ventricosa</name>
    <dbReference type="NCBI Taxonomy" id="182803"/>
    <lineage>
        <taxon>Eukaryota</taxon>
        <taxon>Metazoa</taxon>
        <taxon>Ecdysozoa</taxon>
        <taxon>Arthropoda</taxon>
        <taxon>Chelicerata</taxon>
        <taxon>Arachnida</taxon>
        <taxon>Araneae</taxon>
        <taxon>Araneomorphae</taxon>
        <taxon>Entelegynae</taxon>
        <taxon>Araneoidea</taxon>
        <taxon>Araneidae</taxon>
        <taxon>Araneus</taxon>
    </lineage>
</organism>
<evidence type="ECO:0000256" key="1">
    <source>
        <dbReference type="SAM" id="MobiDB-lite"/>
    </source>
</evidence>
<proteinExistence type="predicted"/>
<dbReference type="Proteomes" id="UP000499080">
    <property type="component" value="Unassembled WGS sequence"/>
</dbReference>
<keyword evidence="3" id="KW-1185">Reference proteome</keyword>
<gene>
    <name evidence="2" type="ORF">AVEN_185937_1</name>
</gene>
<evidence type="ECO:0000313" key="3">
    <source>
        <dbReference type="Proteomes" id="UP000499080"/>
    </source>
</evidence>
<reference evidence="2 3" key="1">
    <citation type="journal article" date="2019" name="Sci. Rep.">
        <title>Orb-weaving spider Araneus ventricosus genome elucidates the spidroin gene catalogue.</title>
        <authorList>
            <person name="Kono N."/>
            <person name="Nakamura H."/>
            <person name="Ohtoshi R."/>
            <person name="Moran D.A.P."/>
            <person name="Shinohara A."/>
            <person name="Yoshida Y."/>
            <person name="Fujiwara M."/>
            <person name="Mori M."/>
            <person name="Tomita M."/>
            <person name="Arakawa K."/>
        </authorList>
    </citation>
    <scope>NUCLEOTIDE SEQUENCE [LARGE SCALE GENOMIC DNA]</scope>
</reference>
<dbReference type="AlphaFoldDB" id="A0A4Y2JFE9"/>
<protein>
    <submittedName>
        <fullName evidence="2">Uncharacterized protein</fullName>
    </submittedName>
</protein>
<dbReference type="EMBL" id="BGPR01003426">
    <property type="protein sequence ID" value="GBM88002.1"/>
    <property type="molecule type" value="Genomic_DNA"/>
</dbReference>
<sequence>MRSEEGVEKKQASPPSLFRNDKGVKNGGSLKGFEEEEIPLYTIPLNMQSNFDTQATFLLVAMLDTQVCREYFEVALTCCSLVMELAVMPCSTC</sequence>